<dbReference type="Proteomes" id="UP000447434">
    <property type="component" value="Chromosome 15"/>
</dbReference>
<dbReference type="EMBL" id="WOCE01000015">
    <property type="protein sequence ID" value="KAE9599052.1"/>
    <property type="molecule type" value="Genomic_DNA"/>
</dbReference>
<dbReference type="AlphaFoldDB" id="A0A6A4PAD5"/>
<accession>A0A6A4PAD5</accession>
<proteinExistence type="predicted"/>
<protein>
    <submittedName>
        <fullName evidence="1">Uncharacterized protein</fullName>
    </submittedName>
</protein>
<sequence>MLLPVMMKESARTKQKSLQRGCSHSFQQTFLICSMRLMGSSIIMNLMQYVETKKSSHERLSEGKHEKDSSKSICERMEFIKRSKVEYFGQAQCSLGTDMQMFETTHSFSPIHASGMVSENPGDVSKRNKQSLSMDSHGLKEGEMVGRLKDARPGTHYVHCDSNPDEFLFIKLFEQKNSSEPTLESRKSFLSLVTSGFHNMENTNKRITDILFEETKRSHATTILPHPQQQKAINVDAGSQNKSTEMSDGLRSNESVATRGIDLDGIEITIMHLQMHLHLIHSKRWLIEDKVRVLQIKIIMTKIGENYFQMKMLLT</sequence>
<evidence type="ECO:0000313" key="1">
    <source>
        <dbReference type="EMBL" id="KAE9599052.1"/>
    </source>
</evidence>
<organism evidence="1 2">
    <name type="scientific">Lupinus albus</name>
    <name type="common">White lupine</name>
    <name type="synonym">Lupinus termis</name>
    <dbReference type="NCBI Taxonomy" id="3870"/>
    <lineage>
        <taxon>Eukaryota</taxon>
        <taxon>Viridiplantae</taxon>
        <taxon>Streptophyta</taxon>
        <taxon>Embryophyta</taxon>
        <taxon>Tracheophyta</taxon>
        <taxon>Spermatophyta</taxon>
        <taxon>Magnoliopsida</taxon>
        <taxon>eudicotyledons</taxon>
        <taxon>Gunneridae</taxon>
        <taxon>Pentapetalae</taxon>
        <taxon>rosids</taxon>
        <taxon>fabids</taxon>
        <taxon>Fabales</taxon>
        <taxon>Fabaceae</taxon>
        <taxon>Papilionoideae</taxon>
        <taxon>50 kb inversion clade</taxon>
        <taxon>genistoids sensu lato</taxon>
        <taxon>core genistoids</taxon>
        <taxon>Genisteae</taxon>
        <taxon>Lupinus</taxon>
    </lineage>
</organism>
<gene>
    <name evidence="1" type="ORF">Lalb_Chr15g0087471</name>
</gene>
<name>A0A6A4PAD5_LUPAL</name>
<reference evidence="2" key="1">
    <citation type="journal article" date="2020" name="Nat. Commun.">
        <title>Genome sequence of the cluster root forming white lupin.</title>
        <authorList>
            <person name="Hufnagel B."/>
            <person name="Marques A."/>
            <person name="Soriano A."/>
            <person name="Marques L."/>
            <person name="Divol F."/>
            <person name="Doumas P."/>
            <person name="Sallet E."/>
            <person name="Mancinotti D."/>
            <person name="Carrere S."/>
            <person name="Marande W."/>
            <person name="Arribat S."/>
            <person name="Keller J."/>
            <person name="Huneau C."/>
            <person name="Blein T."/>
            <person name="Aime D."/>
            <person name="Laguerre M."/>
            <person name="Taylor J."/>
            <person name="Schubert V."/>
            <person name="Nelson M."/>
            <person name="Geu-Flores F."/>
            <person name="Crespi M."/>
            <person name="Gallardo-Guerrero K."/>
            <person name="Delaux P.-M."/>
            <person name="Salse J."/>
            <person name="Berges H."/>
            <person name="Guyot R."/>
            <person name="Gouzy J."/>
            <person name="Peret B."/>
        </authorList>
    </citation>
    <scope>NUCLEOTIDE SEQUENCE [LARGE SCALE GENOMIC DNA]</scope>
    <source>
        <strain evidence="2">cv. Amiga</strain>
    </source>
</reference>
<comment type="caution">
    <text evidence="1">The sequence shown here is derived from an EMBL/GenBank/DDBJ whole genome shotgun (WGS) entry which is preliminary data.</text>
</comment>
<keyword evidence="2" id="KW-1185">Reference proteome</keyword>
<evidence type="ECO:0000313" key="2">
    <source>
        <dbReference type="Proteomes" id="UP000447434"/>
    </source>
</evidence>